<name>A0A0V0RSZ0_9BILA</name>
<dbReference type="AlphaFoldDB" id="A0A0V0RSZ0"/>
<keyword evidence="2" id="KW-1185">Reference proteome</keyword>
<dbReference type="EMBL" id="JYDL01000085">
    <property type="protein sequence ID" value="KRX17585.1"/>
    <property type="molecule type" value="Genomic_DNA"/>
</dbReference>
<protein>
    <submittedName>
        <fullName evidence="1">Uncharacterized protein</fullName>
    </submittedName>
</protein>
<comment type="caution">
    <text evidence="1">The sequence shown here is derived from an EMBL/GenBank/DDBJ whole genome shotgun (WGS) entry which is preliminary data.</text>
</comment>
<accession>A0A0V0RSZ0</accession>
<organism evidence="1 2">
    <name type="scientific">Trichinella nelsoni</name>
    <dbReference type="NCBI Taxonomy" id="6336"/>
    <lineage>
        <taxon>Eukaryota</taxon>
        <taxon>Metazoa</taxon>
        <taxon>Ecdysozoa</taxon>
        <taxon>Nematoda</taxon>
        <taxon>Enoplea</taxon>
        <taxon>Dorylaimia</taxon>
        <taxon>Trichinellida</taxon>
        <taxon>Trichinellidae</taxon>
        <taxon>Trichinella</taxon>
    </lineage>
</organism>
<evidence type="ECO:0000313" key="2">
    <source>
        <dbReference type="Proteomes" id="UP000054630"/>
    </source>
</evidence>
<dbReference type="Proteomes" id="UP000054630">
    <property type="component" value="Unassembled WGS sequence"/>
</dbReference>
<proteinExistence type="predicted"/>
<gene>
    <name evidence="1" type="ORF">T07_8748</name>
</gene>
<evidence type="ECO:0000313" key="1">
    <source>
        <dbReference type="EMBL" id="KRX17585.1"/>
    </source>
</evidence>
<reference evidence="1 2" key="1">
    <citation type="submission" date="2015-01" db="EMBL/GenBank/DDBJ databases">
        <title>Evolution of Trichinella species and genotypes.</title>
        <authorList>
            <person name="Korhonen P.K."/>
            <person name="Edoardo P."/>
            <person name="Giuseppe L.R."/>
            <person name="Gasser R.B."/>
        </authorList>
    </citation>
    <scope>NUCLEOTIDE SEQUENCE [LARGE SCALE GENOMIC DNA]</scope>
    <source>
        <strain evidence="1">ISS37</strain>
    </source>
</reference>
<sequence>MTVDCVEDAFRLFQLLTSQEFRPCVPSSTRPCFQDRLEDNFQRTGRPPLSASSETVLKLKAMNSSKY</sequence>